<dbReference type="PATRIC" id="fig|1300348.6.peg.1168"/>
<organism evidence="2 4">
    <name type="scientific">Polaribacter dokdonensis DSW-5</name>
    <dbReference type="NCBI Taxonomy" id="1300348"/>
    <lineage>
        <taxon>Bacteria</taxon>
        <taxon>Pseudomonadati</taxon>
        <taxon>Bacteroidota</taxon>
        <taxon>Flavobacteriia</taxon>
        <taxon>Flavobacteriales</taxon>
        <taxon>Flavobacteriaceae</taxon>
    </lineage>
</organism>
<evidence type="ECO:0000313" key="5">
    <source>
        <dbReference type="Proteomes" id="UP000183071"/>
    </source>
</evidence>
<dbReference type="Proteomes" id="UP000183071">
    <property type="component" value="Unassembled WGS sequence"/>
</dbReference>
<keyword evidence="1" id="KW-0472">Membrane</keyword>
<dbReference type="RefSeq" id="WP_053973773.1">
    <property type="nucleotide sequence ID" value="NZ_LGBR01000001.1"/>
</dbReference>
<feature type="transmembrane region" description="Helical" evidence="1">
    <location>
        <begin position="6"/>
        <end position="31"/>
    </location>
</feature>
<proteinExistence type="predicted"/>
<name>A0A0M9CGC8_9FLAO</name>
<keyword evidence="1" id="KW-1133">Transmembrane helix</keyword>
<keyword evidence="1" id="KW-0812">Transmembrane</keyword>
<evidence type="ECO:0000313" key="4">
    <source>
        <dbReference type="Proteomes" id="UP000037716"/>
    </source>
</evidence>
<feature type="transmembrane region" description="Helical" evidence="1">
    <location>
        <begin position="43"/>
        <end position="60"/>
    </location>
</feature>
<dbReference type="EMBL" id="LGBR01000001">
    <property type="protein sequence ID" value="KOY51609.1"/>
    <property type="molecule type" value="Genomic_DNA"/>
</dbReference>
<keyword evidence="5" id="KW-1185">Reference proteome</keyword>
<sequence>MLLGFIFFIFTAMIDLSVKEIYTIVGLLMLILAAFSYSQNKKLTLVCGISGAYLVLNYFLPKNLFFDIVSFLVIIFPFVYARVYKKSLLD</sequence>
<protein>
    <submittedName>
        <fullName evidence="2">Uncharacterized protein</fullName>
    </submittedName>
</protein>
<gene>
    <name evidence="2" type="ORF">I602_1169</name>
    <name evidence="3" type="ORF">SAMN05444353_0603</name>
</gene>
<dbReference type="AlphaFoldDB" id="A0A0M9CGC8"/>
<dbReference type="EMBL" id="FNUE01000001">
    <property type="protein sequence ID" value="SEE07463.1"/>
    <property type="molecule type" value="Genomic_DNA"/>
</dbReference>
<accession>A0A0M9CGC8</accession>
<reference evidence="2 4" key="1">
    <citation type="submission" date="2015-07" db="EMBL/GenBank/DDBJ databases">
        <title>Genome of Polaribacter dokdonenesis DSW-5, isolated from seawater off Dokdo in Korea.</title>
        <authorList>
            <person name="Yoon K."/>
            <person name="Song J.Y."/>
            <person name="Kim J.F."/>
        </authorList>
    </citation>
    <scope>NUCLEOTIDE SEQUENCE [LARGE SCALE GENOMIC DNA]</scope>
    <source>
        <strain evidence="2 4">DSW-5</strain>
    </source>
</reference>
<feature type="transmembrane region" description="Helical" evidence="1">
    <location>
        <begin position="66"/>
        <end position="84"/>
    </location>
</feature>
<comment type="caution">
    <text evidence="2">The sequence shown here is derived from an EMBL/GenBank/DDBJ whole genome shotgun (WGS) entry which is preliminary data.</text>
</comment>
<evidence type="ECO:0000256" key="1">
    <source>
        <dbReference type="SAM" id="Phobius"/>
    </source>
</evidence>
<reference evidence="3 5" key="2">
    <citation type="submission" date="2016-10" db="EMBL/GenBank/DDBJ databases">
        <authorList>
            <person name="Varghese N."/>
            <person name="Submissions S."/>
        </authorList>
    </citation>
    <scope>NUCLEOTIDE SEQUENCE [LARGE SCALE GENOMIC DNA]</scope>
    <source>
        <strain evidence="3 5">DSW-5</strain>
    </source>
</reference>
<dbReference type="Proteomes" id="UP000037716">
    <property type="component" value="Unassembled WGS sequence"/>
</dbReference>
<evidence type="ECO:0000313" key="3">
    <source>
        <dbReference type="EMBL" id="SEE07463.1"/>
    </source>
</evidence>
<evidence type="ECO:0000313" key="2">
    <source>
        <dbReference type="EMBL" id="KOY51609.1"/>
    </source>
</evidence>